<gene>
    <name evidence="1" type="ORF">PAND9192_02464</name>
</gene>
<dbReference type="RefSeq" id="WP_087854035.1">
    <property type="nucleotide sequence ID" value="NZ_FYAJ01000004.1"/>
</dbReference>
<dbReference type="EMBL" id="FYAJ01000004">
    <property type="protein sequence ID" value="SMY36135.1"/>
    <property type="molecule type" value="Genomic_DNA"/>
</dbReference>
<accession>A0A1Y6MHS3</accession>
<evidence type="ECO:0000313" key="2">
    <source>
        <dbReference type="Proteomes" id="UP000195719"/>
    </source>
</evidence>
<sequence>MYNETLLERNIKQKVARFIDKSSNLTWPDGFVDFDNQCFVVNGVKPVAHVQDEIESAFLWCWSVKDYLISSLDGKVSAKTIENDINQYDCLTICSDIANRLKHQNLRSSRSEKFAKLIVTQIVSINTKTISKIQRLDGHYFITPQNGECVKIKAKIVDQDGCFLFDAYECLNNSLMAWDTIGKKYE</sequence>
<dbReference type="AlphaFoldDB" id="A0A1Y6MHS3"/>
<evidence type="ECO:0000313" key="1">
    <source>
        <dbReference type="EMBL" id="SMY36135.1"/>
    </source>
</evidence>
<proteinExistence type="predicted"/>
<organism evidence="1 2">
    <name type="scientific">Photobacterium andalusiense</name>
    <dbReference type="NCBI Taxonomy" id="2204296"/>
    <lineage>
        <taxon>Bacteria</taxon>
        <taxon>Pseudomonadati</taxon>
        <taxon>Pseudomonadota</taxon>
        <taxon>Gammaproteobacteria</taxon>
        <taxon>Vibrionales</taxon>
        <taxon>Vibrionaceae</taxon>
        <taxon>Photobacterium</taxon>
    </lineage>
</organism>
<reference evidence="2" key="1">
    <citation type="submission" date="2017-06" db="EMBL/GenBank/DDBJ databases">
        <authorList>
            <person name="Rodrigo-Torres L."/>
            <person name="Arahal R.D."/>
            <person name="Lucena T."/>
        </authorList>
    </citation>
    <scope>NUCLEOTIDE SEQUENCE [LARGE SCALE GENOMIC DNA]</scope>
    <source>
        <strain evidence="2">CECT 9192</strain>
    </source>
</reference>
<dbReference type="Proteomes" id="UP000195719">
    <property type="component" value="Unassembled WGS sequence"/>
</dbReference>
<keyword evidence="2" id="KW-1185">Reference proteome</keyword>
<protein>
    <submittedName>
        <fullName evidence="1">Uncharacterized protein</fullName>
    </submittedName>
</protein>
<name>A0A1Y6MHS3_9GAMM</name>